<proteinExistence type="predicted"/>
<dbReference type="PROSITE" id="PS50925">
    <property type="entry name" value="BLUF"/>
    <property type="match status" value="1"/>
</dbReference>
<dbReference type="GO" id="GO:0009882">
    <property type="term" value="F:blue light photoreceptor activity"/>
    <property type="evidence" value="ECO:0007669"/>
    <property type="project" value="InterPro"/>
</dbReference>
<dbReference type="Pfam" id="PF04940">
    <property type="entry name" value="BLUF"/>
    <property type="match status" value="1"/>
</dbReference>
<dbReference type="EMBL" id="JAMOIM010000013">
    <property type="protein sequence ID" value="MCW6510054.1"/>
    <property type="molecule type" value="Genomic_DNA"/>
</dbReference>
<dbReference type="RefSeq" id="WP_282586430.1">
    <property type="nucleotide sequence ID" value="NZ_JAMOIM010000013.1"/>
</dbReference>
<keyword evidence="3" id="KW-1185">Reference proteome</keyword>
<dbReference type="InterPro" id="IPR007024">
    <property type="entry name" value="BLUF_domain"/>
</dbReference>
<dbReference type="SMART" id="SM01034">
    <property type="entry name" value="BLUF"/>
    <property type="match status" value="1"/>
</dbReference>
<accession>A0AA42CK02</accession>
<dbReference type="Proteomes" id="UP001165667">
    <property type="component" value="Unassembled WGS sequence"/>
</dbReference>
<gene>
    <name evidence="2" type="ORF">M8523_18705</name>
</gene>
<reference evidence="2" key="1">
    <citation type="submission" date="2022-05" db="EMBL/GenBank/DDBJ databases">
        <authorList>
            <person name="Pankratov T."/>
        </authorList>
    </citation>
    <scope>NUCLEOTIDE SEQUENCE</scope>
    <source>
        <strain evidence="2">BP6-180914</strain>
    </source>
</reference>
<evidence type="ECO:0000313" key="3">
    <source>
        <dbReference type="Proteomes" id="UP001165667"/>
    </source>
</evidence>
<dbReference type="SUPFAM" id="SSF54975">
    <property type="entry name" value="Acylphosphatase/BLUF domain-like"/>
    <property type="match status" value="1"/>
</dbReference>
<dbReference type="GO" id="GO:0071949">
    <property type="term" value="F:FAD binding"/>
    <property type="evidence" value="ECO:0007669"/>
    <property type="project" value="InterPro"/>
</dbReference>
<dbReference type="Gene3D" id="3.30.70.100">
    <property type="match status" value="1"/>
</dbReference>
<comment type="caution">
    <text evidence="2">The sequence shown here is derived from an EMBL/GenBank/DDBJ whole genome shotgun (WGS) entry which is preliminary data.</text>
</comment>
<evidence type="ECO:0000259" key="1">
    <source>
        <dbReference type="PROSITE" id="PS50925"/>
    </source>
</evidence>
<feature type="domain" description="BLUF" evidence="1">
    <location>
        <begin position="1"/>
        <end position="79"/>
    </location>
</feature>
<dbReference type="AlphaFoldDB" id="A0AA42CK02"/>
<sequence length="79" mass="8758">MIQVVYASRSAVPQGAKLTVLSAIQAASYRRNAERSITGFLINDGEFFYQALEGPGSCVTALLDRIREDPRHSDMRILD</sequence>
<evidence type="ECO:0000313" key="2">
    <source>
        <dbReference type="EMBL" id="MCW6510054.1"/>
    </source>
</evidence>
<organism evidence="2 3">
    <name type="scientific">Lichenifustis flavocetrariae</name>
    <dbReference type="NCBI Taxonomy" id="2949735"/>
    <lineage>
        <taxon>Bacteria</taxon>
        <taxon>Pseudomonadati</taxon>
        <taxon>Pseudomonadota</taxon>
        <taxon>Alphaproteobacteria</taxon>
        <taxon>Hyphomicrobiales</taxon>
        <taxon>Lichenihabitantaceae</taxon>
        <taxon>Lichenifustis</taxon>
    </lineage>
</organism>
<dbReference type="InterPro" id="IPR036046">
    <property type="entry name" value="Acylphosphatase-like_dom_sf"/>
</dbReference>
<protein>
    <submittedName>
        <fullName evidence="2">BLUF domain-containing protein</fullName>
    </submittedName>
</protein>
<name>A0AA42CK02_9HYPH</name>